<dbReference type="InterPro" id="IPR011042">
    <property type="entry name" value="6-blade_b-propeller_TolB-like"/>
</dbReference>
<evidence type="ECO:0000313" key="6">
    <source>
        <dbReference type="Proteomes" id="UP000017831"/>
    </source>
</evidence>
<feature type="binding site" evidence="3">
    <location>
        <position position="198"/>
    </location>
    <ligand>
        <name>a divalent metal cation</name>
        <dbReference type="ChEBI" id="CHEBI:60240"/>
    </ligand>
</feature>
<dbReference type="SUPFAM" id="SSF63829">
    <property type="entry name" value="Calcium-dependent phosphotriesterase"/>
    <property type="match status" value="1"/>
</dbReference>
<keyword evidence="3" id="KW-0479">Metal-binding</keyword>
<dbReference type="PANTHER" id="PTHR10907:SF47">
    <property type="entry name" value="REGUCALCIN"/>
    <property type="match status" value="1"/>
</dbReference>
<evidence type="ECO:0000259" key="4">
    <source>
        <dbReference type="Pfam" id="PF08450"/>
    </source>
</evidence>
<feature type="binding site" evidence="3">
    <location>
        <position position="15"/>
    </location>
    <ligand>
        <name>a divalent metal cation</name>
        <dbReference type="ChEBI" id="CHEBI:60240"/>
    </ligand>
</feature>
<feature type="active site" description="Proton donor/acceptor" evidence="2">
    <location>
        <position position="198"/>
    </location>
</feature>
<evidence type="ECO:0000256" key="3">
    <source>
        <dbReference type="PIRSR" id="PIRSR605511-2"/>
    </source>
</evidence>
<dbReference type="GO" id="GO:0005509">
    <property type="term" value="F:calcium ion binding"/>
    <property type="evidence" value="ECO:0007669"/>
    <property type="project" value="TreeGrafter"/>
</dbReference>
<dbReference type="Gene3D" id="2.120.10.30">
    <property type="entry name" value="TolB, C-terminal domain"/>
    <property type="match status" value="1"/>
</dbReference>
<dbReference type="OrthoDB" id="2633250at2"/>
<proteinExistence type="inferred from homology"/>
<comment type="cofactor">
    <cofactor evidence="3">
        <name>Zn(2+)</name>
        <dbReference type="ChEBI" id="CHEBI:29105"/>
    </cofactor>
    <text evidence="3">Binds 1 divalent metal cation per subunit.</text>
</comment>
<reference evidence="5 6" key="1">
    <citation type="submission" date="2013-04" db="EMBL/GenBank/DDBJ databases">
        <title>The Genome Sequence of Bacteroides massiliensis DSM 17679.</title>
        <authorList>
            <consortium name="The Broad Institute Genomics Platform"/>
            <person name="Earl A."/>
            <person name="Ward D."/>
            <person name="Feldgarden M."/>
            <person name="Gevers D."/>
            <person name="Martens E."/>
            <person name="Fenner L."/>
            <person name="Roux V."/>
            <person name="Mallet M.N."/>
            <person name="Raoult D."/>
            <person name="Walker B."/>
            <person name="Young S."/>
            <person name="Zeng Q."/>
            <person name="Gargeya S."/>
            <person name="Fitzgerald M."/>
            <person name="Haas B."/>
            <person name="Abouelleil A."/>
            <person name="Allen A.W."/>
            <person name="Alvarado L."/>
            <person name="Arachchi H.M."/>
            <person name="Berlin A.M."/>
            <person name="Chapman S.B."/>
            <person name="Gainer-Dewar J."/>
            <person name="Goldberg J."/>
            <person name="Griggs A."/>
            <person name="Gujja S."/>
            <person name="Hansen M."/>
            <person name="Howarth C."/>
            <person name="Imamovic A."/>
            <person name="Ireland A."/>
            <person name="Larimer J."/>
            <person name="McCowan C."/>
            <person name="Murphy C."/>
            <person name="Pearson M."/>
            <person name="Poon T.W."/>
            <person name="Priest M."/>
            <person name="Roberts A."/>
            <person name="Saif S."/>
            <person name="Shea T."/>
            <person name="Sisk P."/>
            <person name="Sykes S."/>
            <person name="Wortman J."/>
            <person name="Nusbaum C."/>
            <person name="Birren B."/>
        </authorList>
    </citation>
    <scope>NUCLEOTIDE SEQUENCE [LARGE SCALE GENOMIC DNA]</scope>
    <source>
        <strain evidence="6">B84634 / Timone 84634 / DSM 17679 / JCM 13223</strain>
    </source>
</reference>
<comment type="similarity">
    <text evidence="1">Belongs to the SMP-30/CGR1 family.</text>
</comment>
<keyword evidence="3" id="KW-0862">Zinc</keyword>
<dbReference type="InterPro" id="IPR013658">
    <property type="entry name" value="SGL"/>
</dbReference>
<dbReference type="STRING" id="1121098.HMPREF1534_02156"/>
<evidence type="ECO:0000313" key="5">
    <source>
        <dbReference type="EMBL" id="EOA54763.1"/>
    </source>
</evidence>
<keyword evidence="6" id="KW-1185">Reference proteome</keyword>
<organism evidence="5 6">
    <name type="scientific">Phocaeicola massiliensis B84634 = Timone 84634 = DSM 17679 = JCM 13223</name>
    <dbReference type="NCBI Taxonomy" id="1121098"/>
    <lineage>
        <taxon>Bacteria</taxon>
        <taxon>Pseudomonadati</taxon>
        <taxon>Bacteroidota</taxon>
        <taxon>Bacteroidia</taxon>
        <taxon>Bacteroidales</taxon>
        <taxon>Bacteroidaceae</taxon>
        <taxon>Phocaeicola</taxon>
    </lineage>
</organism>
<gene>
    <name evidence="5" type="ORF">HMPREF1534_02156</name>
</gene>
<protein>
    <recommendedName>
        <fullName evidence="4">SMP-30/Gluconolactonase/LRE-like region domain-containing protein</fullName>
    </recommendedName>
</protein>
<dbReference type="PANTHER" id="PTHR10907">
    <property type="entry name" value="REGUCALCIN"/>
    <property type="match status" value="1"/>
</dbReference>
<dbReference type="Pfam" id="PF08450">
    <property type="entry name" value="SGL"/>
    <property type="match status" value="1"/>
</dbReference>
<comment type="caution">
    <text evidence="5">The sequence shown here is derived from an EMBL/GenBank/DDBJ whole genome shotgun (WGS) entry which is preliminary data.</text>
</comment>
<feature type="binding site" evidence="3">
    <location>
        <position position="102"/>
    </location>
    <ligand>
        <name>substrate</name>
    </ligand>
</feature>
<accession>U6RHT9</accession>
<name>U6RHT9_9BACT</name>
<dbReference type="AlphaFoldDB" id="U6RHT9"/>
<dbReference type="InterPro" id="IPR005511">
    <property type="entry name" value="SMP-30"/>
</dbReference>
<sequence>MNATLLHRCYNRTGEAATWMPGLECLLWVDIDNGILYQYTPDEGTVKEHTFPEMITSVIPWKGHGDEVLLAMKNRFIAYDLEKKTYKTLIEFPCLHPQWRTNDCKASPEGRIWCGVMHCSEHNGNGSLYCVDNDLSLTPVLGQQSIPNGIVWNRKGDRMYYVDSGRRCIEEYAYDYLTGAIYFIRTAVQVPVEYGVPDGMTIDANGLLWVAHWGGFGVYVWSPSTGQLVDKIEVPVPNVASCTFGGKERNRLFITTAVDGLSEAEIQAYPLSGSLFVADVPGVVSGENHYPFIIR</sequence>
<feature type="domain" description="SMP-30/Gluconolactonase/LRE-like region" evidence="4">
    <location>
        <begin position="14"/>
        <end position="257"/>
    </location>
</feature>
<dbReference type="eggNOG" id="COG3386">
    <property type="taxonomic scope" value="Bacteria"/>
</dbReference>
<dbReference type="GO" id="GO:0004341">
    <property type="term" value="F:gluconolactonase activity"/>
    <property type="evidence" value="ECO:0007669"/>
    <property type="project" value="TreeGrafter"/>
</dbReference>
<dbReference type="GO" id="GO:0019853">
    <property type="term" value="P:L-ascorbic acid biosynthetic process"/>
    <property type="evidence" value="ECO:0007669"/>
    <property type="project" value="TreeGrafter"/>
</dbReference>
<feature type="binding site" evidence="3">
    <location>
        <position position="100"/>
    </location>
    <ligand>
        <name>substrate</name>
    </ligand>
</feature>
<dbReference type="HOGENOM" id="CLU_036110_3_2_10"/>
<dbReference type="PRINTS" id="PR01790">
    <property type="entry name" value="SMP30FAMILY"/>
</dbReference>
<dbReference type="EMBL" id="AQHY01000025">
    <property type="protein sequence ID" value="EOA54763.1"/>
    <property type="molecule type" value="Genomic_DNA"/>
</dbReference>
<dbReference type="Proteomes" id="UP000017831">
    <property type="component" value="Unassembled WGS sequence"/>
</dbReference>
<feature type="binding site" evidence="3">
    <location>
        <position position="148"/>
    </location>
    <ligand>
        <name>a divalent metal cation</name>
        <dbReference type="ChEBI" id="CHEBI:60240"/>
    </ligand>
</feature>
<evidence type="ECO:0000256" key="1">
    <source>
        <dbReference type="ARBA" id="ARBA00008853"/>
    </source>
</evidence>
<dbReference type="PATRIC" id="fig|1121098.3.peg.2192"/>
<evidence type="ECO:0000256" key="2">
    <source>
        <dbReference type="PIRSR" id="PIRSR605511-1"/>
    </source>
</evidence>